<proteinExistence type="inferred from homology"/>
<feature type="transmembrane region" description="Helical" evidence="6">
    <location>
        <begin position="157"/>
        <end position="175"/>
    </location>
</feature>
<comment type="similarity">
    <text evidence="2">Belongs to the autoinducer-2 exporter (AI-2E) (TC 2.A.86) family.</text>
</comment>
<evidence type="ECO:0000256" key="6">
    <source>
        <dbReference type="SAM" id="Phobius"/>
    </source>
</evidence>
<evidence type="ECO:0000256" key="3">
    <source>
        <dbReference type="ARBA" id="ARBA00022692"/>
    </source>
</evidence>
<sequence>MSPKNQLSFNKMRSIFFFSIIAILSISMIYLFRPFLYPIFWAAVIAIMFYPLYAWFMKHIPRSISITLTLASVVITLLIPLTILSALLVNESIDLYQTISTQNLRQALDTVEVWSAGTPFAPYIEDAKINWPTYATKVANATSGAVFNTVKSITQNSVRFIFMLFIMFYTLYYFLKDGTKILKRLMHLSPLGDTYEEMLYEKFTSATRATLKSTLIVGGIQGTLGGILFWIAGIEGAFVWGTIMVVLAIIPALGPPLILIPAGIIVLILGNLSSGILLLVGALVISFVDNLLRPPLIGKDIQMHPLVVLFATLGGILLFGISGFVIGPIIAALYTSIMSIYEHYYKTELGNN</sequence>
<evidence type="ECO:0000256" key="2">
    <source>
        <dbReference type="ARBA" id="ARBA00009773"/>
    </source>
</evidence>
<name>A0A2H0N2D3_9BACT</name>
<feature type="transmembrane region" description="Helical" evidence="6">
    <location>
        <begin position="38"/>
        <end position="56"/>
    </location>
</feature>
<dbReference type="GO" id="GO:0016020">
    <property type="term" value="C:membrane"/>
    <property type="evidence" value="ECO:0007669"/>
    <property type="project" value="UniProtKB-SubCell"/>
</dbReference>
<feature type="transmembrane region" description="Helical" evidence="6">
    <location>
        <begin position="238"/>
        <end position="259"/>
    </location>
</feature>
<dbReference type="InterPro" id="IPR002549">
    <property type="entry name" value="AI-2E-like"/>
</dbReference>
<evidence type="ECO:0000313" key="8">
    <source>
        <dbReference type="Proteomes" id="UP000229782"/>
    </source>
</evidence>
<keyword evidence="4 6" id="KW-1133">Transmembrane helix</keyword>
<evidence type="ECO:0000256" key="1">
    <source>
        <dbReference type="ARBA" id="ARBA00004141"/>
    </source>
</evidence>
<dbReference type="AlphaFoldDB" id="A0A2H0N2D3"/>
<feature type="transmembrane region" description="Helical" evidence="6">
    <location>
        <begin position="214"/>
        <end position="232"/>
    </location>
</feature>
<evidence type="ECO:0000256" key="4">
    <source>
        <dbReference type="ARBA" id="ARBA00022989"/>
    </source>
</evidence>
<feature type="transmembrane region" description="Helical" evidence="6">
    <location>
        <begin position="68"/>
        <end position="89"/>
    </location>
</feature>
<comment type="subcellular location">
    <subcellularLocation>
        <location evidence="1">Membrane</location>
        <topology evidence="1">Multi-pass membrane protein</topology>
    </subcellularLocation>
</comment>
<dbReference type="PANTHER" id="PTHR21716">
    <property type="entry name" value="TRANSMEMBRANE PROTEIN"/>
    <property type="match status" value="1"/>
</dbReference>
<evidence type="ECO:0008006" key="9">
    <source>
        <dbReference type="Google" id="ProtNLM"/>
    </source>
</evidence>
<feature type="transmembrane region" description="Helical" evidence="6">
    <location>
        <begin position="308"/>
        <end position="334"/>
    </location>
</feature>
<dbReference type="Pfam" id="PF01594">
    <property type="entry name" value="AI-2E_transport"/>
    <property type="match status" value="1"/>
</dbReference>
<keyword evidence="5 6" id="KW-0472">Membrane</keyword>
<accession>A0A2H0N2D3</accession>
<dbReference type="Proteomes" id="UP000229782">
    <property type="component" value="Unassembled WGS sequence"/>
</dbReference>
<dbReference type="EMBL" id="PCWM01000055">
    <property type="protein sequence ID" value="PIR03062.1"/>
    <property type="molecule type" value="Genomic_DNA"/>
</dbReference>
<reference evidence="7 8" key="1">
    <citation type="submission" date="2017-09" db="EMBL/GenBank/DDBJ databases">
        <title>Depth-based differentiation of microbial function through sediment-hosted aquifers and enrichment of novel symbionts in the deep terrestrial subsurface.</title>
        <authorList>
            <person name="Probst A.J."/>
            <person name="Ladd B."/>
            <person name="Jarett J.K."/>
            <person name="Geller-Mcgrath D.E."/>
            <person name="Sieber C.M."/>
            <person name="Emerson J.B."/>
            <person name="Anantharaman K."/>
            <person name="Thomas B.C."/>
            <person name="Malmstrom R."/>
            <person name="Stieglmeier M."/>
            <person name="Klingl A."/>
            <person name="Woyke T."/>
            <person name="Ryan C.M."/>
            <person name="Banfield J.F."/>
        </authorList>
    </citation>
    <scope>NUCLEOTIDE SEQUENCE [LARGE SCALE GENOMIC DNA]</scope>
    <source>
        <strain evidence="7">CG11_big_fil_rev_8_21_14_0_20_43_7</strain>
    </source>
</reference>
<gene>
    <name evidence="7" type="ORF">COV60_02295</name>
</gene>
<evidence type="ECO:0000256" key="5">
    <source>
        <dbReference type="ARBA" id="ARBA00023136"/>
    </source>
</evidence>
<dbReference type="PANTHER" id="PTHR21716:SF4">
    <property type="entry name" value="TRANSMEMBRANE PROTEIN 245"/>
    <property type="match status" value="1"/>
</dbReference>
<protein>
    <recommendedName>
        <fullName evidence="9">AI-2E family transporter</fullName>
    </recommendedName>
</protein>
<keyword evidence="3 6" id="KW-0812">Transmembrane</keyword>
<feature type="transmembrane region" description="Helical" evidence="6">
    <location>
        <begin position="12"/>
        <end position="32"/>
    </location>
</feature>
<evidence type="ECO:0000313" key="7">
    <source>
        <dbReference type="EMBL" id="PIR03062.1"/>
    </source>
</evidence>
<organism evidence="7 8">
    <name type="scientific">Candidatus Magasanikbacteria bacterium CG11_big_fil_rev_8_21_14_0_20_43_7</name>
    <dbReference type="NCBI Taxonomy" id="1974654"/>
    <lineage>
        <taxon>Bacteria</taxon>
        <taxon>Candidatus Magasanikiibacteriota</taxon>
    </lineage>
</organism>
<comment type="caution">
    <text evidence="7">The sequence shown here is derived from an EMBL/GenBank/DDBJ whole genome shotgun (WGS) entry which is preliminary data.</text>
</comment>
<feature type="transmembrane region" description="Helical" evidence="6">
    <location>
        <begin position="266"/>
        <end position="288"/>
    </location>
</feature>